<name>A0A251S8M9_HELAN</name>
<reference evidence="2" key="1">
    <citation type="journal article" date="2017" name="Nature">
        <title>The sunflower genome provides insights into oil metabolism, flowering and Asterid evolution.</title>
        <authorList>
            <person name="Badouin H."/>
            <person name="Gouzy J."/>
            <person name="Grassa C.J."/>
            <person name="Murat F."/>
            <person name="Staton S.E."/>
            <person name="Cottret L."/>
            <person name="Lelandais-Briere C."/>
            <person name="Owens G.L."/>
            <person name="Carrere S."/>
            <person name="Mayjonade B."/>
            <person name="Legrand L."/>
            <person name="Gill N."/>
            <person name="Kane N.C."/>
            <person name="Bowers J.E."/>
            <person name="Hubner S."/>
            <person name="Bellec A."/>
            <person name="Berard A."/>
            <person name="Berges H."/>
            <person name="Blanchet N."/>
            <person name="Boniface M.C."/>
            <person name="Brunel D."/>
            <person name="Catrice O."/>
            <person name="Chaidir N."/>
            <person name="Claudel C."/>
            <person name="Donnadieu C."/>
            <person name="Faraut T."/>
            <person name="Fievet G."/>
            <person name="Helmstetter N."/>
            <person name="King M."/>
            <person name="Knapp S.J."/>
            <person name="Lai Z."/>
            <person name="Le Paslier M.C."/>
            <person name="Lippi Y."/>
            <person name="Lorenzon L."/>
            <person name="Mandel J.R."/>
            <person name="Marage G."/>
            <person name="Marchand G."/>
            <person name="Marquand E."/>
            <person name="Bret-Mestries E."/>
            <person name="Morien E."/>
            <person name="Nambeesan S."/>
            <person name="Nguyen T."/>
            <person name="Pegot-Espagnet P."/>
            <person name="Pouilly N."/>
            <person name="Raftis F."/>
            <person name="Sallet E."/>
            <person name="Schiex T."/>
            <person name="Thomas J."/>
            <person name="Vandecasteele C."/>
            <person name="Vares D."/>
            <person name="Vear F."/>
            <person name="Vautrin S."/>
            <person name="Crespi M."/>
            <person name="Mangin B."/>
            <person name="Burke J.M."/>
            <person name="Salse J."/>
            <person name="Munos S."/>
            <person name="Vincourt P."/>
            <person name="Rieseberg L.H."/>
            <person name="Langlade N.B."/>
        </authorList>
    </citation>
    <scope>NUCLEOTIDE SEQUENCE [LARGE SCALE GENOMIC DNA]</scope>
    <source>
        <strain evidence="2">cv. SF193</strain>
    </source>
</reference>
<accession>A0A251S8M9</accession>
<dbReference type="Proteomes" id="UP000215914">
    <property type="component" value="Chromosome 15"/>
</dbReference>
<protein>
    <submittedName>
        <fullName evidence="1">Uncharacterized protein</fullName>
    </submittedName>
</protein>
<sequence>MCDDDDDEKACIKHYHNTYHSLLQKSQHHSLLPPLQPTNSLYSLTIFIFSSTKSKTFKGDPKHYKVFQRVYKFKEFHERCSYTCGAFIFFFVHQEIILSPCASRK</sequence>
<gene>
    <name evidence="1" type="ORF">HannXRQ_Chr15g0474151</name>
</gene>
<dbReference type="InParanoid" id="A0A251S8M9"/>
<dbReference type="AlphaFoldDB" id="A0A251S8M9"/>
<evidence type="ECO:0000313" key="2">
    <source>
        <dbReference type="Proteomes" id="UP000215914"/>
    </source>
</evidence>
<keyword evidence="2" id="KW-1185">Reference proteome</keyword>
<proteinExistence type="predicted"/>
<evidence type="ECO:0000313" key="1">
    <source>
        <dbReference type="EMBL" id="OTF94625.1"/>
    </source>
</evidence>
<dbReference type="EMBL" id="CM007904">
    <property type="protein sequence ID" value="OTF94625.1"/>
    <property type="molecule type" value="Genomic_DNA"/>
</dbReference>
<organism evidence="1 2">
    <name type="scientific">Helianthus annuus</name>
    <name type="common">Common sunflower</name>
    <dbReference type="NCBI Taxonomy" id="4232"/>
    <lineage>
        <taxon>Eukaryota</taxon>
        <taxon>Viridiplantae</taxon>
        <taxon>Streptophyta</taxon>
        <taxon>Embryophyta</taxon>
        <taxon>Tracheophyta</taxon>
        <taxon>Spermatophyta</taxon>
        <taxon>Magnoliopsida</taxon>
        <taxon>eudicotyledons</taxon>
        <taxon>Gunneridae</taxon>
        <taxon>Pentapetalae</taxon>
        <taxon>asterids</taxon>
        <taxon>campanulids</taxon>
        <taxon>Asterales</taxon>
        <taxon>Asteraceae</taxon>
        <taxon>Asteroideae</taxon>
        <taxon>Heliantheae alliance</taxon>
        <taxon>Heliantheae</taxon>
        <taxon>Helianthus</taxon>
    </lineage>
</organism>